<sequence>MIAGRYRLEREIGRGGAGVVHLAHDELLDRRVAVKRIGLLPGTTDDDVLRAEREARLAAGISHSHVVSIFDLVKDDDCYWLVMEHVDGRTLAELVAAEGPLPAQRAAAILAQAADALVQAGRAGIVHRDVKPSNIIITADDHAKLGDFGIARTSGDTALTQTGMVTGSPAYLAPEVASGEPATEASDVWSLGATLFHAAAGRAPYDVGQNVLGGLYRIVNGDPPRLPADDPVSGLLAVMMVKDPARRWPVARVRDDLRRIARGEPSTAPATYDSSNHDAAPTAVLAADTGAASTADEPGPATRTTAAPVVPRGAPAEEAPSPPLAPSGSRRLPVGAVAAVLALVLLLGLGAWLLRPDDESPGPSGGTAEPTRSDSQEPSEEPSEEPTEEPSEEPATDPDPSDGPGATPAAMRTFVDDYFAQVTSDPETTFSMLTPEFQAASGGFEGYQGFWSTIESATPRDIRADPRSLTATYTIEFVTTSGRTTTEQGRLQLARQGDGFLIAGEG</sequence>
<dbReference type="EC" id="2.7.11.1" evidence="1"/>
<keyword evidence="5" id="KW-0067">ATP-binding</keyword>
<dbReference type="InterPro" id="IPR050660">
    <property type="entry name" value="NEK_Ser/Thr_kinase"/>
</dbReference>
<evidence type="ECO:0000256" key="3">
    <source>
        <dbReference type="ARBA" id="ARBA00022741"/>
    </source>
</evidence>
<evidence type="ECO:0000259" key="8">
    <source>
        <dbReference type="PROSITE" id="PS50011"/>
    </source>
</evidence>
<dbReference type="PANTHER" id="PTHR43671:SF13">
    <property type="entry name" value="SERINE_THREONINE-PROTEIN KINASE NEK2"/>
    <property type="match status" value="1"/>
</dbReference>
<feature type="region of interest" description="Disordered" evidence="6">
    <location>
        <begin position="357"/>
        <end position="409"/>
    </location>
</feature>
<feature type="domain" description="Protein kinase" evidence="8">
    <location>
        <begin position="6"/>
        <end position="260"/>
    </location>
</feature>
<evidence type="ECO:0000256" key="6">
    <source>
        <dbReference type="SAM" id="MobiDB-lite"/>
    </source>
</evidence>
<keyword evidence="4 9" id="KW-0418">Kinase</keyword>
<evidence type="ECO:0000256" key="5">
    <source>
        <dbReference type="ARBA" id="ARBA00022840"/>
    </source>
</evidence>
<dbReference type="OrthoDB" id="9762169at2"/>
<proteinExistence type="predicted"/>
<dbReference type="SUPFAM" id="SSF56112">
    <property type="entry name" value="Protein kinase-like (PK-like)"/>
    <property type="match status" value="1"/>
</dbReference>
<feature type="transmembrane region" description="Helical" evidence="7">
    <location>
        <begin position="332"/>
        <end position="354"/>
    </location>
</feature>
<dbReference type="Gene3D" id="1.10.510.10">
    <property type="entry name" value="Transferase(Phosphotransferase) domain 1"/>
    <property type="match status" value="1"/>
</dbReference>
<evidence type="ECO:0000256" key="1">
    <source>
        <dbReference type="ARBA" id="ARBA00012513"/>
    </source>
</evidence>
<keyword evidence="9" id="KW-0723">Serine/threonine-protein kinase</keyword>
<keyword evidence="7" id="KW-1133">Transmembrane helix</keyword>
<accession>A0A4Z1CGX0</accession>
<dbReference type="SMART" id="SM00220">
    <property type="entry name" value="S_TKc"/>
    <property type="match status" value="1"/>
</dbReference>
<feature type="compositionally biased region" description="Acidic residues" evidence="6">
    <location>
        <begin position="377"/>
        <end position="400"/>
    </location>
</feature>
<evidence type="ECO:0000256" key="7">
    <source>
        <dbReference type="SAM" id="Phobius"/>
    </source>
</evidence>
<dbReference type="AlphaFoldDB" id="A0A4Z1CGX0"/>
<name>A0A4Z1CGX0_9ACTN</name>
<organism evidence="9 10">
    <name type="scientific">Nocardioides eburneiflavus</name>
    <dbReference type="NCBI Taxonomy" id="2518372"/>
    <lineage>
        <taxon>Bacteria</taxon>
        <taxon>Bacillati</taxon>
        <taxon>Actinomycetota</taxon>
        <taxon>Actinomycetes</taxon>
        <taxon>Propionibacteriales</taxon>
        <taxon>Nocardioidaceae</taxon>
        <taxon>Nocardioides</taxon>
    </lineage>
</organism>
<feature type="region of interest" description="Disordered" evidence="6">
    <location>
        <begin position="289"/>
        <end position="328"/>
    </location>
</feature>
<dbReference type="EMBL" id="SRRO01000001">
    <property type="protein sequence ID" value="TGN65238.1"/>
    <property type="molecule type" value="Genomic_DNA"/>
</dbReference>
<keyword evidence="2" id="KW-0808">Transferase</keyword>
<dbReference type="PROSITE" id="PS50011">
    <property type="entry name" value="PROTEIN_KINASE_DOM"/>
    <property type="match status" value="1"/>
</dbReference>
<dbReference type="InterPro" id="IPR008271">
    <property type="entry name" value="Ser/Thr_kinase_AS"/>
</dbReference>
<keyword evidence="3" id="KW-0547">Nucleotide-binding</keyword>
<dbReference type="Pfam" id="PF00069">
    <property type="entry name" value="Pkinase"/>
    <property type="match status" value="1"/>
</dbReference>
<dbReference type="GO" id="GO:0005524">
    <property type="term" value="F:ATP binding"/>
    <property type="evidence" value="ECO:0007669"/>
    <property type="project" value="UniProtKB-KW"/>
</dbReference>
<dbReference type="PROSITE" id="PS00108">
    <property type="entry name" value="PROTEIN_KINASE_ST"/>
    <property type="match status" value="1"/>
</dbReference>
<evidence type="ECO:0000313" key="10">
    <source>
        <dbReference type="Proteomes" id="UP000297496"/>
    </source>
</evidence>
<dbReference type="Gene3D" id="3.30.200.20">
    <property type="entry name" value="Phosphorylase Kinase, domain 1"/>
    <property type="match status" value="1"/>
</dbReference>
<keyword evidence="7" id="KW-0812">Transmembrane</keyword>
<keyword evidence="10" id="KW-1185">Reference proteome</keyword>
<dbReference type="InterPro" id="IPR011009">
    <property type="entry name" value="Kinase-like_dom_sf"/>
</dbReference>
<dbReference type="Proteomes" id="UP000297496">
    <property type="component" value="Unassembled WGS sequence"/>
</dbReference>
<evidence type="ECO:0000256" key="2">
    <source>
        <dbReference type="ARBA" id="ARBA00022679"/>
    </source>
</evidence>
<dbReference type="PANTHER" id="PTHR43671">
    <property type="entry name" value="SERINE/THREONINE-PROTEIN KINASE NEK"/>
    <property type="match status" value="1"/>
</dbReference>
<dbReference type="GO" id="GO:0004674">
    <property type="term" value="F:protein serine/threonine kinase activity"/>
    <property type="evidence" value="ECO:0007669"/>
    <property type="project" value="UniProtKB-KW"/>
</dbReference>
<dbReference type="CDD" id="cd14014">
    <property type="entry name" value="STKc_PknB_like"/>
    <property type="match status" value="1"/>
</dbReference>
<evidence type="ECO:0000256" key="4">
    <source>
        <dbReference type="ARBA" id="ARBA00022777"/>
    </source>
</evidence>
<keyword evidence="7" id="KW-0472">Membrane</keyword>
<evidence type="ECO:0000313" key="9">
    <source>
        <dbReference type="EMBL" id="TGN65238.1"/>
    </source>
</evidence>
<dbReference type="InterPro" id="IPR000719">
    <property type="entry name" value="Prot_kinase_dom"/>
</dbReference>
<protein>
    <recommendedName>
        <fullName evidence="1">non-specific serine/threonine protein kinase</fullName>
        <ecNumber evidence="1">2.7.11.1</ecNumber>
    </recommendedName>
</protein>
<reference evidence="9 10" key="1">
    <citation type="submission" date="2019-04" db="EMBL/GenBank/DDBJ databases">
        <title>Three New Species of Nocardioides, Nocardioides euryhalodurans sp. nov., Nocardioides seonyuensis sp. nov. and Nocardioides eburneoflavus sp. nov. Isolated from Soil.</title>
        <authorList>
            <person name="Roh S.G."/>
            <person name="Lee C."/>
            <person name="Kim M.-K."/>
            <person name="Kim S.B."/>
        </authorList>
    </citation>
    <scope>NUCLEOTIDE SEQUENCE [LARGE SCALE GENOMIC DNA]</scope>
    <source>
        <strain evidence="9 10">MMS17-SY213</strain>
    </source>
</reference>
<gene>
    <name evidence="9" type="ORF">EXE59_15670</name>
</gene>
<comment type="caution">
    <text evidence="9">The sequence shown here is derived from an EMBL/GenBank/DDBJ whole genome shotgun (WGS) entry which is preliminary data.</text>
</comment>
<dbReference type="RefSeq" id="WP_135839736.1">
    <property type="nucleotide sequence ID" value="NZ_SRRO01000001.1"/>
</dbReference>